<name>X1FJD8_9ZZZZ</name>
<feature type="non-terminal residue" evidence="1">
    <location>
        <position position="31"/>
    </location>
</feature>
<accession>X1FJD8</accession>
<organism evidence="1">
    <name type="scientific">marine sediment metagenome</name>
    <dbReference type="NCBI Taxonomy" id="412755"/>
    <lineage>
        <taxon>unclassified sequences</taxon>
        <taxon>metagenomes</taxon>
        <taxon>ecological metagenomes</taxon>
    </lineage>
</organism>
<dbReference type="EMBL" id="BART01042150">
    <property type="protein sequence ID" value="GAH20903.1"/>
    <property type="molecule type" value="Genomic_DNA"/>
</dbReference>
<gene>
    <name evidence="1" type="ORF">S01H4_67228</name>
</gene>
<comment type="caution">
    <text evidence="1">The sequence shown here is derived from an EMBL/GenBank/DDBJ whole genome shotgun (WGS) entry which is preliminary data.</text>
</comment>
<dbReference type="AlphaFoldDB" id="X1FJD8"/>
<reference evidence="1" key="1">
    <citation type="journal article" date="2014" name="Front. Microbiol.">
        <title>High frequency of phylogenetically diverse reductive dehalogenase-homologous genes in deep subseafloor sedimentary metagenomes.</title>
        <authorList>
            <person name="Kawai M."/>
            <person name="Futagami T."/>
            <person name="Toyoda A."/>
            <person name="Takaki Y."/>
            <person name="Nishi S."/>
            <person name="Hori S."/>
            <person name="Arai W."/>
            <person name="Tsubouchi T."/>
            <person name="Morono Y."/>
            <person name="Uchiyama I."/>
            <person name="Ito T."/>
            <person name="Fujiyama A."/>
            <person name="Inagaki F."/>
            <person name="Takami H."/>
        </authorList>
    </citation>
    <scope>NUCLEOTIDE SEQUENCE</scope>
    <source>
        <strain evidence="1">Expedition CK06-06</strain>
    </source>
</reference>
<protein>
    <submittedName>
        <fullName evidence="1">Uncharacterized protein</fullName>
    </submittedName>
</protein>
<sequence length="31" mass="3693">MVHPSRSRICMLKKAQDQQLQLEAMRSELHQ</sequence>
<evidence type="ECO:0000313" key="1">
    <source>
        <dbReference type="EMBL" id="GAH20903.1"/>
    </source>
</evidence>
<proteinExistence type="predicted"/>